<sequence>MDEGNLTERILEAQSQVSYQFSRETVPQARNRRIRVSLQRKVGAMPLKSNDQLQALLIEARLSGAVLARAVNQLASENNMTTTYGRAAVSRWLRGIQPRHPAPSLVAEVLSRRLGRTVTPSAAGFGGGQGRAGDPFQQGMDDPLKQLTALAPGTSGSDQGLHNLVYNRAALQVPSWGEIAGTVVHHHRGEQKTPVGRAEVVAATAMTEAFAVSDALTGAGLVRPALSAYLAAPVAGWLRADIGTRIRFSLHSAAARLTYLCGHLCYEDELHGAAQRYFHAALALAAQAGDPTAYALGLRALSMQARHFGHRQQALDLAHAALETPAPAAPQTQALLHSEVAVAHAAAGDRAGTQYHLQSAQARLGCDCRIRIAVGTYYHHADHAQQQSNAHRLLGEQFAAINDLKDSIRRRSAVERRARTIALADLAELQLACGRLDQAIDTWYRFLNNYPTVQCGRVRTALRDMRSRLRTHANHAAARTLLRRADLTAGKTPTPASGNALHAL</sequence>
<dbReference type="RefSeq" id="WP_131897583.1">
    <property type="nucleotide sequence ID" value="NZ_SMKU01000152.1"/>
</dbReference>
<dbReference type="AlphaFoldDB" id="A0A4V2YV88"/>
<dbReference type="SUPFAM" id="SSF48452">
    <property type="entry name" value="TPR-like"/>
    <property type="match status" value="2"/>
</dbReference>
<organism evidence="2 3">
    <name type="scientific">Actinomadura rubrisoli</name>
    <dbReference type="NCBI Taxonomy" id="2530368"/>
    <lineage>
        <taxon>Bacteria</taxon>
        <taxon>Bacillati</taxon>
        <taxon>Actinomycetota</taxon>
        <taxon>Actinomycetes</taxon>
        <taxon>Streptosporangiales</taxon>
        <taxon>Thermomonosporaceae</taxon>
        <taxon>Actinomadura</taxon>
    </lineage>
</organism>
<evidence type="ECO:0000313" key="2">
    <source>
        <dbReference type="EMBL" id="TDD80467.1"/>
    </source>
</evidence>
<evidence type="ECO:0008006" key="4">
    <source>
        <dbReference type="Google" id="ProtNLM"/>
    </source>
</evidence>
<dbReference type="OrthoDB" id="3213425at2"/>
<dbReference type="InterPro" id="IPR011990">
    <property type="entry name" value="TPR-like_helical_dom_sf"/>
</dbReference>
<name>A0A4V2YV88_9ACTN</name>
<dbReference type="EMBL" id="SMKU01000152">
    <property type="protein sequence ID" value="TDD80467.1"/>
    <property type="molecule type" value="Genomic_DNA"/>
</dbReference>
<evidence type="ECO:0000313" key="3">
    <source>
        <dbReference type="Proteomes" id="UP000294513"/>
    </source>
</evidence>
<comment type="caution">
    <text evidence="2">The sequence shown here is derived from an EMBL/GenBank/DDBJ whole genome shotgun (WGS) entry which is preliminary data.</text>
</comment>
<feature type="region of interest" description="Disordered" evidence="1">
    <location>
        <begin position="120"/>
        <end position="141"/>
    </location>
</feature>
<gene>
    <name evidence="2" type="ORF">E1298_25715</name>
</gene>
<dbReference type="Proteomes" id="UP000294513">
    <property type="component" value="Unassembled WGS sequence"/>
</dbReference>
<accession>A0A4V2YV88</accession>
<reference evidence="2 3" key="1">
    <citation type="submission" date="2019-03" db="EMBL/GenBank/DDBJ databases">
        <title>Draft genome sequences of novel Actinobacteria.</title>
        <authorList>
            <person name="Sahin N."/>
            <person name="Ay H."/>
            <person name="Saygin H."/>
        </authorList>
    </citation>
    <scope>NUCLEOTIDE SEQUENCE [LARGE SCALE GENOMIC DNA]</scope>
    <source>
        <strain evidence="2 3">H3C3</strain>
    </source>
</reference>
<proteinExistence type="predicted"/>
<protein>
    <recommendedName>
        <fullName evidence="4">Tetratricopeptide repeat protein</fullName>
    </recommendedName>
</protein>
<keyword evidence="3" id="KW-1185">Reference proteome</keyword>
<evidence type="ECO:0000256" key="1">
    <source>
        <dbReference type="SAM" id="MobiDB-lite"/>
    </source>
</evidence>
<feature type="region of interest" description="Disordered" evidence="1">
    <location>
        <begin position="484"/>
        <end position="504"/>
    </location>
</feature>